<dbReference type="Pfam" id="PF00240">
    <property type="entry name" value="ubiquitin"/>
    <property type="match status" value="1"/>
</dbReference>
<feature type="region of interest" description="Disordered" evidence="23">
    <location>
        <begin position="554"/>
        <end position="597"/>
    </location>
</feature>
<comment type="subcellular location">
    <subcellularLocation>
        <location evidence="3">Cytoplasm</location>
        <location evidence="3">Cytosol</location>
    </subcellularLocation>
    <subcellularLocation>
        <location evidence="2">Nucleus</location>
    </subcellularLocation>
    <subcellularLocation>
        <location evidence="4">Secreted</location>
        <location evidence="4">Extracellular exosome</location>
    </subcellularLocation>
</comment>
<keyword evidence="12" id="KW-0221">Differentiation</keyword>
<dbReference type="InterPro" id="IPR029071">
    <property type="entry name" value="Ubiquitin-like_domsf"/>
</dbReference>
<feature type="compositionally biased region" description="Polar residues" evidence="23">
    <location>
        <begin position="189"/>
        <end position="201"/>
    </location>
</feature>
<reference evidence="26" key="1">
    <citation type="submission" date="2009-11" db="EMBL/GenBank/DDBJ databases">
        <authorList>
            <consortium name="Porcine genome sequencing project"/>
        </authorList>
    </citation>
    <scope>NUCLEOTIDE SEQUENCE [LARGE SCALE GENOMIC DNA]</scope>
    <source>
        <strain evidence="26">Duroc</strain>
    </source>
</reference>
<dbReference type="GO" id="GO:0005829">
    <property type="term" value="C:cytosol"/>
    <property type="evidence" value="ECO:0007669"/>
    <property type="project" value="UniProtKB-SubCell"/>
</dbReference>
<evidence type="ECO:0000256" key="5">
    <source>
        <dbReference type="ARBA" id="ARBA00021614"/>
    </source>
</evidence>
<feature type="compositionally biased region" description="Pro residues" evidence="23">
    <location>
        <begin position="387"/>
        <end position="401"/>
    </location>
</feature>
<dbReference type="CDD" id="cd01809">
    <property type="entry name" value="Ubl_BAG6"/>
    <property type="match status" value="1"/>
</dbReference>
<evidence type="ECO:0000313" key="26">
    <source>
        <dbReference type="Proteomes" id="UP000008227"/>
    </source>
</evidence>
<name>A0A2C9F3E5_PIG</name>
<evidence type="ECO:0000256" key="1">
    <source>
        <dbReference type="ARBA" id="ARBA00002067"/>
    </source>
</evidence>
<evidence type="ECO:0000256" key="10">
    <source>
        <dbReference type="ARBA" id="ARBA00022703"/>
    </source>
</evidence>
<keyword evidence="15" id="KW-0744">Spermatogenesis</keyword>
<evidence type="ECO:0000259" key="24">
    <source>
        <dbReference type="PROSITE" id="PS50053"/>
    </source>
</evidence>
<keyword evidence="10" id="KW-0053">Apoptosis</keyword>
<keyword evidence="14" id="KW-0391">Immunity</keyword>
<feature type="region of interest" description="Disordered" evidence="23">
    <location>
        <begin position="87"/>
        <end position="126"/>
    </location>
</feature>
<keyword evidence="18" id="KW-0539">Nucleus</keyword>
<keyword evidence="8" id="KW-0964">Secreted</keyword>
<keyword evidence="13" id="KW-0156">Chromatin regulator</keyword>
<dbReference type="GO" id="GO:0006915">
    <property type="term" value="P:apoptotic process"/>
    <property type="evidence" value="ECO:0007669"/>
    <property type="project" value="UniProtKB-KW"/>
</dbReference>
<dbReference type="InterPro" id="IPR021925">
    <property type="entry name" value="BAG6"/>
</dbReference>
<evidence type="ECO:0000256" key="13">
    <source>
        <dbReference type="ARBA" id="ARBA00022853"/>
    </source>
</evidence>
<dbReference type="ExpressionAtlas" id="A0A2C9F3E5">
    <property type="expression patterns" value="baseline and differential"/>
</dbReference>
<keyword evidence="6" id="KW-0813">Transport</keyword>
<feature type="domain" description="Ubiquitin-like" evidence="24">
    <location>
        <begin position="17"/>
        <end position="77"/>
    </location>
</feature>
<dbReference type="GeneTree" id="ENSGT00390000016199"/>
<keyword evidence="17" id="KW-0143">Chaperone</keyword>
<dbReference type="Ensembl" id="ENSSSCT00000107825.1">
    <property type="protein sequence ID" value="ENSSSCP00000082211.1"/>
    <property type="gene ID" value="ENSSSCG00000001410.7"/>
</dbReference>
<dbReference type="GO" id="GO:0005576">
    <property type="term" value="C:extracellular region"/>
    <property type="evidence" value="ECO:0007669"/>
    <property type="project" value="UniProtKB-SubCell"/>
</dbReference>
<evidence type="ECO:0000256" key="6">
    <source>
        <dbReference type="ARBA" id="ARBA00022448"/>
    </source>
</evidence>
<dbReference type="AlphaFoldDB" id="A0A2C9F3E5"/>
<feature type="region of interest" description="Disordered" evidence="23">
    <location>
        <begin position="938"/>
        <end position="1078"/>
    </location>
</feature>
<feature type="region of interest" description="Disordered" evidence="23">
    <location>
        <begin position="647"/>
        <end position="688"/>
    </location>
</feature>
<evidence type="ECO:0000256" key="3">
    <source>
        <dbReference type="ARBA" id="ARBA00004514"/>
    </source>
</evidence>
<dbReference type="GO" id="GO:0006325">
    <property type="term" value="P:chromatin organization"/>
    <property type="evidence" value="ECO:0007669"/>
    <property type="project" value="UniProtKB-KW"/>
</dbReference>
<dbReference type="VGNC" id="VGNC:97900">
    <property type="gene designation" value="BAG6"/>
</dbReference>
<protein>
    <recommendedName>
        <fullName evidence="5">Large proline-rich protein BAG6</fullName>
    </recommendedName>
    <alternativeName>
        <fullName evidence="20">BCL2-associated athanogene 6</fullName>
    </alternativeName>
    <alternativeName>
        <fullName evidence="19">HLA-B-associated transcript 3</fullName>
    </alternativeName>
</protein>
<comment type="function">
    <text evidence="21">Involved in DNA damage-induced apoptosis: following DNA damage, accumulates in the nucleus and forms a complex with p300/EP300, enhancing p300/EP300-mediated p53/TP53 acetylation leading to increase p53/TP53 transcriptional activity. When nuclear, may also act as a component of some chromatin regulator complex that regulates histone 3 'Lys-4' dimethylation (H3K4me2).</text>
</comment>
<proteinExistence type="predicted"/>
<feature type="compositionally biased region" description="Pro residues" evidence="23">
    <location>
        <begin position="582"/>
        <end position="593"/>
    </location>
</feature>
<dbReference type="GO" id="GO:0005634">
    <property type="term" value="C:nucleus"/>
    <property type="evidence" value="ECO:0007669"/>
    <property type="project" value="UniProtKB-SubCell"/>
</dbReference>
<dbReference type="GO" id="GO:0030154">
    <property type="term" value="P:cell differentiation"/>
    <property type="evidence" value="ECO:0007669"/>
    <property type="project" value="UniProtKB-KW"/>
</dbReference>
<feature type="compositionally biased region" description="Gly residues" evidence="23">
    <location>
        <begin position="677"/>
        <end position="687"/>
    </location>
</feature>
<keyword evidence="11" id="KW-0677">Repeat</keyword>
<feature type="region of interest" description="Disordered" evidence="23">
    <location>
        <begin position="455"/>
        <end position="522"/>
    </location>
</feature>
<evidence type="ECO:0000256" key="21">
    <source>
        <dbReference type="ARBA" id="ARBA00046003"/>
    </source>
</evidence>
<feature type="compositionally biased region" description="Low complexity" evidence="23">
    <location>
        <begin position="238"/>
        <end position="249"/>
    </location>
</feature>
<dbReference type="PROSITE" id="PS50053">
    <property type="entry name" value="UBIQUITIN_2"/>
    <property type="match status" value="1"/>
</dbReference>
<comment type="subunit">
    <text evidence="22">Component of the BAG6/BAT3 complex, also named BAT3 complex, at least composed of BAG6, UBL4A and GET4/TRC35. Interacts with GET4; the interaction is direct and localizes BAG6 in the cytosol. Interacts with UBL4A; the interaction is direct and required for UBL4A protein stability. Interacts with AIFM1. Interacts with HSPA2. Interacts with CTCFL. Interacts with p300/EP300. Interacts (via ubiquitin-like domain) with RNF126; required for BAG6-dependent ubiquitination of proteins mislocalized to the cytosol. Interacts (via ubiquitin-like domain) with SGTA; SGTA competes with RNF126 by binding the same region of BAG6, thereby promoting deubiquitination of BAG6-target proteins and rescuing them from degradation. Interacts with ricin A chain. Interacts with VCP and AMFR; both form the VCP/p97-AMFR/gp78 complex. Interacts with SYVN1. Interacts with USP13; the interaction is direct and may mediate UBL4A deubiquitination. Interacts with ZFAND2B. Interacts with KPNA2. Interacts with UBQLN4.</text>
</comment>
<dbReference type="SUPFAM" id="SSF54236">
    <property type="entry name" value="Ubiquitin-like"/>
    <property type="match status" value="1"/>
</dbReference>
<evidence type="ECO:0000256" key="14">
    <source>
        <dbReference type="ARBA" id="ARBA00022859"/>
    </source>
</evidence>
<evidence type="ECO:0000256" key="9">
    <source>
        <dbReference type="ARBA" id="ARBA00022553"/>
    </source>
</evidence>
<evidence type="ECO:0000256" key="8">
    <source>
        <dbReference type="ARBA" id="ARBA00022525"/>
    </source>
</evidence>
<evidence type="ECO:0000256" key="22">
    <source>
        <dbReference type="ARBA" id="ARBA00046936"/>
    </source>
</evidence>
<feature type="compositionally biased region" description="Pro residues" evidence="23">
    <location>
        <begin position="651"/>
        <end position="676"/>
    </location>
</feature>
<dbReference type="Pfam" id="PF12057">
    <property type="entry name" value="BAG6"/>
    <property type="match status" value="1"/>
</dbReference>
<dbReference type="SMART" id="SM00213">
    <property type="entry name" value="UBQ"/>
    <property type="match status" value="1"/>
</dbReference>
<dbReference type="GO" id="GO:0002376">
    <property type="term" value="P:immune system process"/>
    <property type="evidence" value="ECO:0007669"/>
    <property type="project" value="UniProtKB-KW"/>
</dbReference>
<dbReference type="Proteomes" id="UP000008227">
    <property type="component" value="Chromosome 7"/>
</dbReference>
<dbReference type="PROSITE" id="PS00299">
    <property type="entry name" value="UBIQUITIN_1"/>
    <property type="match status" value="1"/>
</dbReference>
<evidence type="ECO:0000256" key="2">
    <source>
        <dbReference type="ARBA" id="ARBA00004123"/>
    </source>
</evidence>
<dbReference type="PANTHER" id="PTHR15204">
    <property type="entry name" value="LARGE PROLINE-RICH PROTEIN BAG6"/>
    <property type="match status" value="1"/>
</dbReference>
<reference evidence="25" key="3">
    <citation type="submission" date="2025-05" db="UniProtKB">
        <authorList>
            <consortium name="Ensembl"/>
        </authorList>
    </citation>
    <scope>IDENTIFICATION</scope>
</reference>
<evidence type="ECO:0000313" key="25">
    <source>
        <dbReference type="Ensembl" id="ENSSSCP00000029889.4"/>
    </source>
</evidence>
<evidence type="ECO:0000256" key="19">
    <source>
        <dbReference type="ARBA" id="ARBA00029739"/>
    </source>
</evidence>
<dbReference type="InterPro" id="IPR000626">
    <property type="entry name" value="Ubiquitin-like_dom"/>
</dbReference>
<dbReference type="GO" id="GO:0007283">
    <property type="term" value="P:spermatogenesis"/>
    <property type="evidence" value="ECO:0007669"/>
    <property type="project" value="UniProtKB-KW"/>
</dbReference>
<feature type="compositionally biased region" description="Pro residues" evidence="23">
    <location>
        <begin position="421"/>
        <end position="432"/>
    </location>
</feature>
<feature type="compositionally biased region" description="Low complexity" evidence="23">
    <location>
        <begin position="563"/>
        <end position="580"/>
    </location>
</feature>
<organism evidence="25 26">
    <name type="scientific">Sus scrofa</name>
    <name type="common">Pig</name>
    <dbReference type="NCBI Taxonomy" id="9823"/>
    <lineage>
        <taxon>Eukaryota</taxon>
        <taxon>Metazoa</taxon>
        <taxon>Chordata</taxon>
        <taxon>Craniata</taxon>
        <taxon>Vertebrata</taxon>
        <taxon>Euteleostomi</taxon>
        <taxon>Mammalia</taxon>
        <taxon>Eutheria</taxon>
        <taxon>Laurasiatheria</taxon>
        <taxon>Artiodactyla</taxon>
        <taxon>Suina</taxon>
        <taxon>Suidae</taxon>
        <taxon>Sus</taxon>
    </lineage>
</organism>
<dbReference type="Bgee" id="ENSSSCG00000001410">
    <property type="expression patterns" value="Expressed in testis and 43 other cell types or tissues"/>
</dbReference>
<evidence type="ECO:0000256" key="18">
    <source>
        <dbReference type="ARBA" id="ARBA00023242"/>
    </source>
</evidence>
<evidence type="ECO:0000256" key="16">
    <source>
        <dbReference type="ARBA" id="ARBA00022990"/>
    </source>
</evidence>
<evidence type="ECO:0000256" key="17">
    <source>
        <dbReference type="ARBA" id="ARBA00023186"/>
    </source>
</evidence>
<dbReference type="FunFam" id="3.10.20.90:FF:000041">
    <property type="entry name" value="large proline-rich protein BAG6 isoform X1"/>
    <property type="match status" value="1"/>
</dbReference>
<evidence type="ECO:0000256" key="12">
    <source>
        <dbReference type="ARBA" id="ARBA00022782"/>
    </source>
</evidence>
<keyword evidence="16" id="KW-0007">Acetylation</keyword>
<comment type="function">
    <text evidence="1">Released extracellularly via exosomes, it is a ligand of the natural killer/NK cells receptor NCR3 and stimulates NK cells cytotoxicity. It may thereby trigger NK cells cytotoxicity against neighboring tumor cells and immature myeloid dendritic cells (DC).</text>
</comment>
<dbReference type="PANTHER" id="PTHR15204:SF0">
    <property type="entry name" value="LARGE PROLINE-RICH PROTEIN BAG6"/>
    <property type="match status" value="1"/>
</dbReference>
<evidence type="ECO:0000256" key="4">
    <source>
        <dbReference type="ARBA" id="ARBA00004550"/>
    </source>
</evidence>
<dbReference type="Gene3D" id="3.10.20.90">
    <property type="entry name" value="Phosphatidylinositol 3-kinase Catalytic Subunit, Chain A, domain 1"/>
    <property type="match status" value="1"/>
</dbReference>
<reference evidence="25 26" key="2">
    <citation type="journal article" date="2020" name="Gigascience">
        <title>An improved pig reference genome sequence to enable pig genetics and genomics research.</title>
        <authorList>
            <person name="Warr A."/>
            <person name="Affara N."/>
            <person name="Aken B."/>
            <person name="Beiki H."/>
            <person name="Bickhart D.M."/>
            <person name="Billis K."/>
            <person name="Chow W."/>
            <person name="Eory L."/>
            <person name="Finlayson H.A."/>
            <person name="Flicek P."/>
            <person name="Giron C.G."/>
            <person name="Griffin D.K."/>
            <person name="Hall R."/>
            <person name="Hannum G."/>
            <person name="Hourlier T."/>
            <person name="Howe K."/>
            <person name="Hume D.A."/>
            <person name="Izuogu O."/>
            <person name="Kim K."/>
            <person name="Koren S."/>
            <person name="Liu H."/>
            <person name="Manchanda N."/>
            <person name="Martin F.J."/>
            <person name="Nonneman D.J."/>
            <person name="O'Connor R.E."/>
            <person name="Phillippy A.M."/>
            <person name="Rohrer G.A."/>
            <person name="Rosen B.D."/>
            <person name="Rund L.A."/>
            <person name="Sargent C.A."/>
            <person name="Schook L.B."/>
            <person name="Schroeder S.G."/>
            <person name="Schwartz A.S."/>
            <person name="Skinner B.M."/>
            <person name="Talbot R."/>
            <person name="Tseng E."/>
            <person name="Tuggle C.K."/>
            <person name="Watson M."/>
            <person name="Smith T.P.L."/>
            <person name="Archibald A.L."/>
        </authorList>
    </citation>
    <scope>NUCLEOTIDE SEQUENCE [LARGE SCALE GENOMIC DNA]</scope>
    <source>
        <strain evidence="25 26">Duroc</strain>
    </source>
</reference>
<dbReference type="InterPro" id="IPR019954">
    <property type="entry name" value="Ubiquitin_CS"/>
</dbReference>
<evidence type="ECO:0000256" key="15">
    <source>
        <dbReference type="ARBA" id="ARBA00022871"/>
    </source>
</evidence>
<feature type="compositionally biased region" description="Low complexity" evidence="23">
    <location>
        <begin position="402"/>
        <end position="411"/>
    </location>
</feature>
<evidence type="ECO:0000256" key="11">
    <source>
        <dbReference type="ARBA" id="ARBA00022737"/>
    </source>
</evidence>
<sequence>MEPNDSTSTTMEEPESLEVLVKTLDSQTRTFIVGAQMNVKEFKEHIAASVSIPSEKQRLIYQGRVLQDDKKLQEYNVGGKVIHLVERAPPQTQLPSGASSGTGSASATHGGGPPPGTRGPGASVHDRNANSYVMVGTFNLPSDGSAVDVHINMEQAPIQSEPRVRLVMAQHMIRDIQTLLSRMECRGGSQAQHSQPPSQMPTVAPEPVALSSQTSESVESEVPPREPMAAEEVEERASAQSPGLSSGPAPAGPTPAPETNAPNHPSPAEYVEVLQELQRLESRLQPFLQRYYEVLGAAATTDYNNNQEGREEDQRLINLVGESLRLLGNTFVALSDLRCNLACAPPRHLHVVRPMSHYTTPMVLQQAAIPIQINVGTTVTMTGNGTRPPPTPNAEAPPPGPGQASSLAPSSTTVESSTEGAPPPGPAPPPAASHPRVIRISHQSVEPVVMMHMNIQDSGTQPGGVPSAPTGPLGPTGHGQTLGQQVPGFPTAPTRVVIARPTPPQSRPSHPGGPPVSGALPGAGLGTNASLAQMVSGLVGQLLMQPVLVAQGTPGMAPPPAPATASASAGTTNTATTAGPAPGGPAQPPPPQPSASDLQFSQLLGNLLGPAGPGAGGPGMTSPTITVAMPGVPAFLQGMTDFLQATQTAAPPAPPPPPPPPPPAPEQQTAPPPGSPPGGAGSPGGLGPESLPLEFFTSVVQGVLSSLLGSLGARAGSSESIAAFIQRLSGSSNIFEPGADGALGFFGALLSLLCQNFSMVDVVMLLHGHFQPLQRLQPQLRSFFHQHYLGGQEPTPGNIRTATHTLITGLEEYVRESFSLVQVQPGVDIIRTNLEFLQEQFNSIAAHVMHCTDSGFGARLLELCNQGLFECLALNLHCLGGQQMELAAVINGRIRRMSRGVNPSLVSWLTTMMGLRLQVVLEHMPVGPDAILRYVRRVGDPPQPLPEEPMEVQGSERTSPEPQRENASPAPGTTAEEAMSRGPPPAPEGGSRDEQDGAAAETEPWAAAVPPEWVPIIQQDIQSQRKVKPQPPLSDAYLSGMPAKRRKLRADIQKRLQEDPNYSPQRFPNAHRAFAEDP</sequence>
<accession>A0A2C9F3E5</accession>
<keyword evidence="26" id="KW-1185">Reference proteome</keyword>
<evidence type="ECO:0000313" key="27">
    <source>
        <dbReference type="VGNC" id="VGNC:97900"/>
    </source>
</evidence>
<gene>
    <name evidence="25 27" type="primary">BAG6</name>
</gene>
<evidence type="ECO:0000256" key="7">
    <source>
        <dbReference type="ARBA" id="ARBA00022490"/>
    </source>
</evidence>
<feature type="compositionally biased region" description="Basic and acidic residues" evidence="23">
    <location>
        <begin position="1049"/>
        <end position="1058"/>
    </location>
</feature>
<dbReference type="Ensembl" id="ENSSSCT00000107823.1">
    <property type="protein sequence ID" value="ENSSSCP00000082209.1"/>
    <property type="gene ID" value="ENSSSCG00000001410.7"/>
</dbReference>
<feature type="region of interest" description="Disordered" evidence="23">
    <location>
        <begin position="185"/>
        <end position="266"/>
    </location>
</feature>
<evidence type="ECO:0000256" key="23">
    <source>
        <dbReference type="SAM" id="MobiDB-lite"/>
    </source>
</evidence>
<feature type="compositionally biased region" description="Pro residues" evidence="23">
    <location>
        <begin position="501"/>
        <end position="514"/>
    </location>
</feature>
<feature type="region of interest" description="Disordered" evidence="23">
    <location>
        <begin position="379"/>
        <end position="434"/>
    </location>
</feature>
<evidence type="ECO:0000256" key="20">
    <source>
        <dbReference type="ARBA" id="ARBA00030033"/>
    </source>
</evidence>
<keyword evidence="9" id="KW-0597">Phosphoprotein</keyword>
<feature type="compositionally biased region" description="Low complexity" evidence="23">
    <location>
        <begin position="95"/>
        <end position="108"/>
    </location>
</feature>
<feature type="compositionally biased region" description="Low complexity" evidence="23">
    <location>
        <begin position="998"/>
        <end position="1015"/>
    </location>
</feature>
<keyword evidence="7" id="KW-0963">Cytoplasm</keyword>
<dbReference type="Ensembl" id="ENSSSCT00000034386.5">
    <property type="protein sequence ID" value="ENSSSCP00000029889.4"/>
    <property type="gene ID" value="ENSSSCG00000001410.7"/>
</dbReference>